<dbReference type="InterPro" id="IPR006162">
    <property type="entry name" value="Ppantetheine_attach_site"/>
</dbReference>
<keyword evidence="2" id="KW-0597">Phosphoprotein</keyword>
<dbReference type="Proteomes" id="UP000323732">
    <property type="component" value="Unassembled WGS sequence"/>
</dbReference>
<dbReference type="EMBL" id="VTES01000006">
    <property type="protein sequence ID" value="TYS60637.1"/>
    <property type="molecule type" value="Genomic_DNA"/>
</dbReference>
<sequence>MNNLDQIVKKHLLEILSLPDIDHDTNLLESGMDSMNFIRLVVELEDEFDIEVDDEDIILENFETVNNICSILSKYLDEDN</sequence>
<evidence type="ECO:0000256" key="1">
    <source>
        <dbReference type="ARBA" id="ARBA00022450"/>
    </source>
</evidence>
<dbReference type="InterPro" id="IPR036736">
    <property type="entry name" value="ACP-like_sf"/>
</dbReference>
<evidence type="ECO:0000313" key="5">
    <source>
        <dbReference type="Proteomes" id="UP000323732"/>
    </source>
</evidence>
<accession>A0A5D4SAF6</accession>
<dbReference type="SUPFAM" id="SSF47336">
    <property type="entry name" value="ACP-like"/>
    <property type="match status" value="1"/>
</dbReference>
<protein>
    <submittedName>
        <fullName evidence="4">Acyl carrier protein</fullName>
    </submittedName>
</protein>
<dbReference type="InterPro" id="IPR009081">
    <property type="entry name" value="PP-bd_ACP"/>
</dbReference>
<gene>
    <name evidence="4" type="ORF">FZD47_20735</name>
</gene>
<dbReference type="RefSeq" id="WP_148950784.1">
    <property type="nucleotide sequence ID" value="NZ_VTES01000006.1"/>
</dbReference>
<proteinExistence type="predicted"/>
<evidence type="ECO:0000259" key="3">
    <source>
        <dbReference type="PROSITE" id="PS50075"/>
    </source>
</evidence>
<organism evidence="4 5">
    <name type="scientific">Bacillus infantis</name>
    <dbReference type="NCBI Taxonomy" id="324767"/>
    <lineage>
        <taxon>Bacteria</taxon>
        <taxon>Bacillati</taxon>
        <taxon>Bacillota</taxon>
        <taxon>Bacilli</taxon>
        <taxon>Bacillales</taxon>
        <taxon>Bacillaceae</taxon>
        <taxon>Bacillus</taxon>
    </lineage>
</organism>
<evidence type="ECO:0000256" key="2">
    <source>
        <dbReference type="ARBA" id="ARBA00022553"/>
    </source>
</evidence>
<reference evidence="4 5" key="1">
    <citation type="submission" date="2019-08" db="EMBL/GenBank/DDBJ databases">
        <title>Bacillus genomes from the desert of Cuatro Cienegas, Coahuila.</title>
        <authorList>
            <person name="Olmedo-Alvarez G."/>
        </authorList>
    </citation>
    <scope>NUCLEOTIDE SEQUENCE [LARGE SCALE GENOMIC DNA]</scope>
    <source>
        <strain evidence="4 5">CH37_1T</strain>
    </source>
</reference>
<comment type="caution">
    <text evidence="4">The sequence shown here is derived from an EMBL/GenBank/DDBJ whole genome shotgun (WGS) entry which is preliminary data.</text>
</comment>
<dbReference type="PROSITE" id="PS50075">
    <property type="entry name" value="CARRIER"/>
    <property type="match status" value="1"/>
</dbReference>
<dbReference type="Pfam" id="PF00550">
    <property type="entry name" value="PP-binding"/>
    <property type="match status" value="1"/>
</dbReference>
<dbReference type="PROSITE" id="PS00012">
    <property type="entry name" value="PHOSPHOPANTETHEINE"/>
    <property type="match status" value="1"/>
</dbReference>
<dbReference type="AlphaFoldDB" id="A0A5D4SAF6"/>
<evidence type="ECO:0000313" key="4">
    <source>
        <dbReference type="EMBL" id="TYS60637.1"/>
    </source>
</evidence>
<name>A0A5D4SAF6_9BACI</name>
<keyword evidence="1" id="KW-0596">Phosphopantetheine</keyword>
<feature type="domain" description="Carrier" evidence="3">
    <location>
        <begin position="1"/>
        <end position="76"/>
    </location>
</feature>
<dbReference type="Gene3D" id="1.10.1200.10">
    <property type="entry name" value="ACP-like"/>
    <property type="match status" value="1"/>
</dbReference>